<proteinExistence type="predicted"/>
<dbReference type="RefSeq" id="YP_009275347.1">
    <property type="nucleotide sequence ID" value="NC_030925.1"/>
</dbReference>
<accession>A0A142F1K0</accession>
<reference evidence="2 3" key="1">
    <citation type="submission" date="2016-01" db="EMBL/GenBank/DDBJ databases">
        <title>Isolation and characterization of bacteriophages from East Africa Rift Valley soda lakes.</title>
        <authorList>
            <person name="van Zyl L.J."/>
            <person name="Nemavhulani S."/>
            <person name="Cowan D.A."/>
            <person name="Trindade M.I."/>
        </authorList>
    </citation>
    <scope>NUCLEOTIDE SEQUENCE [LARGE SCALE GENOMIC DNA]</scope>
</reference>
<feature type="coiled-coil region" evidence="1">
    <location>
        <begin position="104"/>
        <end position="163"/>
    </location>
</feature>
<dbReference type="GeneID" id="28799542"/>
<keyword evidence="1" id="KW-0175">Coiled coil</keyword>
<dbReference type="Proteomes" id="UP000201588">
    <property type="component" value="Segment"/>
</dbReference>
<evidence type="ECO:0000313" key="3">
    <source>
        <dbReference type="Proteomes" id="UP000201588"/>
    </source>
</evidence>
<dbReference type="KEGG" id="vg:28799542"/>
<keyword evidence="3" id="KW-1185">Reference proteome</keyword>
<protein>
    <submittedName>
        <fullName evidence="2">Uncharacterized protein</fullName>
    </submittedName>
</protein>
<dbReference type="EMBL" id="KU640380">
    <property type="protein sequence ID" value="AMQ66657.1"/>
    <property type="molecule type" value="Genomic_DNA"/>
</dbReference>
<evidence type="ECO:0000256" key="1">
    <source>
        <dbReference type="SAM" id="Coils"/>
    </source>
</evidence>
<evidence type="ECO:0000313" key="2">
    <source>
        <dbReference type="EMBL" id="AMQ66657.1"/>
    </source>
</evidence>
<dbReference type="OrthoDB" id="10287at10239"/>
<name>A0A142F1K0_9CAUD</name>
<sequence length="182" mass="21229">MKVHEISLVKYAGEYWVTLADFSHTRDVSNYADHASVKSAIRTFVVRNNPDKYISFRGEQQIKNLITENKTNNLFILPHFQGHTRTALIHWSILEELTDKFPTLEEYEEDFENFIEEAKEFMDQPKPVQDPESSVIGERAAVIHSLRTQIQRLDEEIKVRQSNREKILQAINALENLDVTEV</sequence>
<organism evidence="2 3">
    <name type="scientific">Bacillus phage Shbh1</name>
    <dbReference type="NCBI Taxonomy" id="1796992"/>
    <lineage>
        <taxon>Viruses</taxon>
        <taxon>Duplodnaviria</taxon>
        <taxon>Heunggongvirae</taxon>
        <taxon>Uroviricota</taxon>
        <taxon>Caudoviricetes</taxon>
        <taxon>Herelleviridae</taxon>
        <taxon>Bastillevirinae</taxon>
        <taxon>Shalavirus</taxon>
        <taxon>Shalavirus Shbh1</taxon>
    </lineage>
</organism>